<evidence type="ECO:0000313" key="4">
    <source>
        <dbReference type="Proteomes" id="UP000682733"/>
    </source>
</evidence>
<dbReference type="Proteomes" id="UP000682733">
    <property type="component" value="Unassembled WGS sequence"/>
</dbReference>
<evidence type="ECO:0000259" key="1">
    <source>
        <dbReference type="Pfam" id="PF17949"/>
    </source>
</evidence>
<dbReference type="AlphaFoldDB" id="A0A8S2VAS1"/>
<dbReference type="Proteomes" id="UP000677228">
    <property type="component" value="Unassembled WGS sequence"/>
</dbReference>
<evidence type="ECO:0000313" key="3">
    <source>
        <dbReference type="EMBL" id="CAF4389428.1"/>
    </source>
</evidence>
<reference evidence="3" key="1">
    <citation type="submission" date="2021-02" db="EMBL/GenBank/DDBJ databases">
        <authorList>
            <person name="Nowell W R."/>
        </authorList>
    </citation>
    <scope>NUCLEOTIDE SEQUENCE</scope>
</reference>
<evidence type="ECO:0000313" key="2">
    <source>
        <dbReference type="EMBL" id="CAF1587327.1"/>
    </source>
</evidence>
<dbReference type="EMBL" id="CAJNOK010047323">
    <property type="protein sequence ID" value="CAF1587327.1"/>
    <property type="molecule type" value="Genomic_DNA"/>
</dbReference>
<dbReference type="EMBL" id="CAJOBA010070611">
    <property type="protein sequence ID" value="CAF4389428.1"/>
    <property type="molecule type" value="Genomic_DNA"/>
</dbReference>
<gene>
    <name evidence="2" type="ORF">OVA965_LOCUS41333</name>
    <name evidence="3" type="ORF">TMI583_LOCUS42953</name>
</gene>
<comment type="caution">
    <text evidence="3">The sequence shown here is derived from an EMBL/GenBank/DDBJ whole genome shotgun (WGS) entry which is preliminary data.</text>
</comment>
<name>A0A8S2VAS1_9BILA</name>
<accession>A0A8S2VAS1</accession>
<feature type="domain" description="Fanconi anemia core complex-associated protein 24 pseudonuclease" evidence="1">
    <location>
        <begin position="5"/>
        <end position="53"/>
    </location>
</feature>
<dbReference type="Gene3D" id="3.40.50.10130">
    <property type="match status" value="1"/>
</dbReference>
<proteinExistence type="predicted"/>
<sequence>MSILKVPASTIFVSSTWRASNIYDKLKQMNVKVVVEDNMLFDFQIRNRCILYATKERQQGEQFREQIGSCSFKVIIICYSSYLNLK</sequence>
<dbReference type="InterPro" id="IPR040646">
    <property type="entry name" value="PND"/>
</dbReference>
<dbReference type="Pfam" id="PF17949">
    <property type="entry name" value="PND"/>
    <property type="match status" value="1"/>
</dbReference>
<organism evidence="3 4">
    <name type="scientific">Didymodactylos carnosus</name>
    <dbReference type="NCBI Taxonomy" id="1234261"/>
    <lineage>
        <taxon>Eukaryota</taxon>
        <taxon>Metazoa</taxon>
        <taxon>Spiralia</taxon>
        <taxon>Gnathifera</taxon>
        <taxon>Rotifera</taxon>
        <taxon>Eurotatoria</taxon>
        <taxon>Bdelloidea</taxon>
        <taxon>Philodinida</taxon>
        <taxon>Philodinidae</taxon>
        <taxon>Didymodactylos</taxon>
    </lineage>
</organism>
<protein>
    <recommendedName>
        <fullName evidence="1">Fanconi anemia core complex-associated protein 24 pseudonuclease domain-containing protein</fullName>
    </recommendedName>
</protein>